<protein>
    <recommendedName>
        <fullName evidence="4">F-box domain-containing protein</fullName>
    </recommendedName>
</protein>
<dbReference type="EMBL" id="CM000883">
    <property type="protein sequence ID" value="PNT62669.1"/>
    <property type="molecule type" value="Genomic_DNA"/>
</dbReference>
<organism evidence="1">
    <name type="scientific">Brachypodium distachyon</name>
    <name type="common">Purple false brome</name>
    <name type="synonym">Trachynia distachya</name>
    <dbReference type="NCBI Taxonomy" id="15368"/>
    <lineage>
        <taxon>Eukaryota</taxon>
        <taxon>Viridiplantae</taxon>
        <taxon>Streptophyta</taxon>
        <taxon>Embryophyta</taxon>
        <taxon>Tracheophyta</taxon>
        <taxon>Spermatophyta</taxon>
        <taxon>Magnoliopsida</taxon>
        <taxon>Liliopsida</taxon>
        <taxon>Poales</taxon>
        <taxon>Poaceae</taxon>
        <taxon>BOP clade</taxon>
        <taxon>Pooideae</taxon>
        <taxon>Stipodae</taxon>
        <taxon>Brachypodieae</taxon>
        <taxon>Brachypodium</taxon>
    </lineage>
</organism>
<gene>
    <name evidence="1" type="ORF">BRADI_4g06715v3</name>
</gene>
<evidence type="ECO:0008006" key="4">
    <source>
        <dbReference type="Google" id="ProtNLM"/>
    </source>
</evidence>
<name>A0A2K2CKW7_BRADI</name>
<dbReference type="PANTHER" id="PTHR33165:SF33">
    <property type="entry name" value="DUF295 DOMAIN-CONTAINING PROTEIN"/>
    <property type="match status" value="1"/>
</dbReference>
<reference evidence="2" key="3">
    <citation type="submission" date="2018-08" db="UniProtKB">
        <authorList>
            <consortium name="EnsemblPlants"/>
        </authorList>
    </citation>
    <scope>IDENTIFICATION</scope>
    <source>
        <strain evidence="2">cv. Bd21</strain>
    </source>
</reference>
<dbReference type="InParanoid" id="A0A2K2CKW7"/>
<accession>A0A2K2CKW7</accession>
<evidence type="ECO:0000313" key="3">
    <source>
        <dbReference type="Proteomes" id="UP000008810"/>
    </source>
</evidence>
<reference evidence="1 2" key="1">
    <citation type="journal article" date="2010" name="Nature">
        <title>Genome sequencing and analysis of the model grass Brachypodium distachyon.</title>
        <authorList>
            <consortium name="International Brachypodium Initiative"/>
        </authorList>
    </citation>
    <scope>NUCLEOTIDE SEQUENCE [LARGE SCALE GENOMIC DNA]</scope>
    <source>
        <strain evidence="1 2">Bd21</strain>
    </source>
</reference>
<keyword evidence="3" id="KW-1185">Reference proteome</keyword>
<reference evidence="1" key="2">
    <citation type="submission" date="2017-06" db="EMBL/GenBank/DDBJ databases">
        <title>WGS assembly of Brachypodium distachyon.</title>
        <authorList>
            <consortium name="The International Brachypodium Initiative"/>
            <person name="Lucas S."/>
            <person name="Harmon-Smith M."/>
            <person name="Lail K."/>
            <person name="Tice H."/>
            <person name="Grimwood J."/>
            <person name="Bruce D."/>
            <person name="Barry K."/>
            <person name="Shu S."/>
            <person name="Lindquist E."/>
            <person name="Wang M."/>
            <person name="Pitluck S."/>
            <person name="Vogel J.P."/>
            <person name="Garvin D.F."/>
            <person name="Mockler T.C."/>
            <person name="Schmutz J."/>
            <person name="Rokhsar D."/>
            <person name="Bevan M.W."/>
        </authorList>
    </citation>
    <scope>NUCLEOTIDE SEQUENCE</scope>
    <source>
        <strain evidence="1">Bd21</strain>
    </source>
</reference>
<evidence type="ECO:0000313" key="2">
    <source>
        <dbReference type="EnsemblPlants" id="PNT62669"/>
    </source>
</evidence>
<sequence length="316" mass="34324">MAPACRSKRRAAAASTSLGAARDLEAAVQQRSTIDSVTGGSAAGMMRDWTKLFPELVVVVANVLLLTDVKDYISMRAACKAWRGATTNPRILDPRFFPRNWILIQTKIKLGSKMGRFVNVRTGCSLRIQLLVEHGSVLANAEGYLVLADKSTQIVPVQPHDSRYRGPTISQCPPEIREINYGFDAGITAAGIIYGGDGDGVTVVLCCLTQQRDAAILCAKPSDTAWVKVDARCMKHEQRGAVPMFRGGLSMGGNFYVPTRAGNVLKVELSPAPHLVHVARQDKLDEDCFGWCDFGMCLVPSLDIDDTNDGMLLLVN</sequence>
<dbReference type="PANTHER" id="PTHR33165">
    <property type="entry name" value="F-BOX DOMAIN CONTAINING PROTEIN-LIKE-RELATED"/>
    <property type="match status" value="1"/>
</dbReference>
<dbReference type="Gramene" id="PNT62669">
    <property type="protein sequence ID" value="PNT62669"/>
    <property type="gene ID" value="BRADI_4g06715v3"/>
</dbReference>
<dbReference type="AlphaFoldDB" id="A0A2K2CKW7"/>
<feature type="non-terminal residue" evidence="1">
    <location>
        <position position="316"/>
    </location>
</feature>
<proteinExistence type="predicted"/>
<dbReference type="Proteomes" id="UP000008810">
    <property type="component" value="Chromosome 4"/>
</dbReference>
<dbReference type="EnsemblPlants" id="PNT62669">
    <property type="protein sequence ID" value="PNT62669"/>
    <property type="gene ID" value="BRADI_4g06715v3"/>
</dbReference>
<evidence type="ECO:0000313" key="1">
    <source>
        <dbReference type="EMBL" id="PNT62669.1"/>
    </source>
</evidence>
<dbReference type="OrthoDB" id="663602at2759"/>